<gene>
    <name evidence="1" type="ORF">ABVT11_17320</name>
</gene>
<evidence type="ECO:0000313" key="1">
    <source>
        <dbReference type="EMBL" id="MET1491604.1"/>
    </source>
</evidence>
<dbReference type="InterPro" id="IPR006441">
    <property type="entry name" value="Phage_P2_GpN"/>
</dbReference>
<proteinExistence type="predicted"/>
<name>A0ABV2CUK3_9RHOO</name>
<dbReference type="RefSeq" id="WP_345929473.1">
    <property type="nucleotide sequence ID" value="NZ_JBDIVF010000010.1"/>
</dbReference>
<dbReference type="NCBIfam" id="TIGR01551">
    <property type="entry name" value="major_capsid_P2"/>
    <property type="match status" value="1"/>
</dbReference>
<reference evidence="1 2" key="1">
    <citation type="submission" date="2024-07" db="EMBL/GenBank/DDBJ databases">
        <title>Uliginosibacterium paludis KCTC:42655.</title>
        <authorList>
            <person name="Kim M.K."/>
        </authorList>
    </citation>
    <scope>NUCLEOTIDE SEQUENCE [LARGE SCALE GENOMIC DNA]</scope>
    <source>
        <strain evidence="1 2">KCTC 42655</strain>
    </source>
</reference>
<protein>
    <submittedName>
        <fullName evidence="1">Phage major capsid protein, P2 family</fullName>
    </submittedName>
</protein>
<comment type="caution">
    <text evidence="1">The sequence shown here is derived from an EMBL/GenBank/DDBJ whole genome shotgun (WGS) entry which is preliminary data.</text>
</comment>
<accession>A0ABV2CUK3</accession>
<sequence>MRQATRLKYNAYTAAIARLNGTDAVTHTFAVEPSVQQTLETRMQESSAFLQQINVYPVTEQQGEKIGLGVGGPIASRTNTDVKDRETRDPLALDANGYHCVQTNYDTHIKYATLDGWAKFPDFQARLRDAIIKRQALDRIMIGFNGKSVAATTDLNANPLLQDVNKGWLQKLREYQNGAQWMREVKADSGVIKIGDEVAAADGYKNLDALVMDMIDSLIAPWYQEDSELVVVLGRALLADKYFPLVNKAQPNSELTAADVIISQKRIGGKQAVSVPFFPANGLLITRLDNLSIYYQEGARRRYLQENPKRNRVENYESSNDDYVIEDFAGIAGCENIQIVAG</sequence>
<keyword evidence="2" id="KW-1185">Reference proteome</keyword>
<dbReference type="Pfam" id="PF05125">
    <property type="entry name" value="Phage_cap_P2"/>
    <property type="match status" value="1"/>
</dbReference>
<organism evidence="1 2">
    <name type="scientific">Uliginosibacterium paludis</name>
    <dbReference type="NCBI Taxonomy" id="1615952"/>
    <lineage>
        <taxon>Bacteria</taxon>
        <taxon>Pseudomonadati</taxon>
        <taxon>Pseudomonadota</taxon>
        <taxon>Betaproteobacteria</taxon>
        <taxon>Rhodocyclales</taxon>
        <taxon>Zoogloeaceae</taxon>
        <taxon>Uliginosibacterium</taxon>
    </lineage>
</organism>
<dbReference type="Proteomes" id="UP001548590">
    <property type="component" value="Unassembled WGS sequence"/>
</dbReference>
<dbReference type="EMBL" id="JBEWLZ010000013">
    <property type="protein sequence ID" value="MET1491604.1"/>
    <property type="molecule type" value="Genomic_DNA"/>
</dbReference>
<evidence type="ECO:0000313" key="2">
    <source>
        <dbReference type="Proteomes" id="UP001548590"/>
    </source>
</evidence>